<dbReference type="EMBL" id="BAABIL010000241">
    <property type="protein sequence ID" value="GAA4977623.1"/>
    <property type="molecule type" value="Genomic_DNA"/>
</dbReference>
<dbReference type="Pfam" id="PF00561">
    <property type="entry name" value="Abhydrolase_1"/>
    <property type="match status" value="1"/>
</dbReference>
<evidence type="ECO:0000313" key="4">
    <source>
        <dbReference type="Proteomes" id="UP001501195"/>
    </source>
</evidence>
<gene>
    <name evidence="3" type="ORF">GCM10023225_17860</name>
</gene>
<dbReference type="PRINTS" id="PR00412">
    <property type="entry name" value="EPOXHYDRLASE"/>
</dbReference>
<dbReference type="InterPro" id="IPR000639">
    <property type="entry name" value="Epox_hydrolase-like"/>
</dbReference>
<comment type="caution">
    <text evidence="3">The sequence shown here is derived from an EMBL/GenBank/DDBJ whole genome shotgun (WGS) entry which is preliminary data.</text>
</comment>
<proteinExistence type="predicted"/>
<feature type="domain" description="AB hydrolase-1" evidence="2">
    <location>
        <begin position="28"/>
        <end position="265"/>
    </location>
</feature>
<evidence type="ECO:0000313" key="3">
    <source>
        <dbReference type="EMBL" id="GAA4977623.1"/>
    </source>
</evidence>
<dbReference type="PANTHER" id="PTHR43329">
    <property type="entry name" value="EPOXIDE HYDROLASE"/>
    <property type="match status" value="1"/>
</dbReference>
<dbReference type="InterPro" id="IPR000073">
    <property type="entry name" value="AB_hydrolase_1"/>
</dbReference>
<protein>
    <submittedName>
        <fullName evidence="3">Alpha/beta fold hydrolase</fullName>
    </submittedName>
</protein>
<organism evidence="3 4">
    <name type="scientific">Kineococcus glutinatus</name>
    <dbReference type="NCBI Taxonomy" id="1070872"/>
    <lineage>
        <taxon>Bacteria</taxon>
        <taxon>Bacillati</taxon>
        <taxon>Actinomycetota</taxon>
        <taxon>Actinomycetes</taxon>
        <taxon>Kineosporiales</taxon>
        <taxon>Kineosporiaceae</taxon>
        <taxon>Kineococcus</taxon>
    </lineage>
</organism>
<name>A0ABP9HSJ6_9ACTN</name>
<dbReference type="SUPFAM" id="SSF53474">
    <property type="entry name" value="alpha/beta-Hydrolases"/>
    <property type="match status" value="1"/>
</dbReference>
<dbReference type="Proteomes" id="UP001501195">
    <property type="component" value="Unassembled WGS sequence"/>
</dbReference>
<dbReference type="PRINTS" id="PR00111">
    <property type="entry name" value="ABHYDROLASE"/>
</dbReference>
<accession>A0ABP9HSJ6</accession>
<reference evidence="4" key="1">
    <citation type="journal article" date="2019" name="Int. J. Syst. Evol. Microbiol.">
        <title>The Global Catalogue of Microorganisms (GCM) 10K type strain sequencing project: providing services to taxonomists for standard genome sequencing and annotation.</title>
        <authorList>
            <consortium name="The Broad Institute Genomics Platform"/>
            <consortium name="The Broad Institute Genome Sequencing Center for Infectious Disease"/>
            <person name="Wu L."/>
            <person name="Ma J."/>
        </authorList>
    </citation>
    <scope>NUCLEOTIDE SEQUENCE [LARGE SCALE GENOMIC DNA]</scope>
    <source>
        <strain evidence="4">JCM 18126</strain>
    </source>
</reference>
<evidence type="ECO:0000259" key="2">
    <source>
        <dbReference type="Pfam" id="PF00561"/>
    </source>
</evidence>
<dbReference type="RefSeq" id="WP_345712128.1">
    <property type="nucleotide sequence ID" value="NZ_BAABIL010000241.1"/>
</dbReference>
<keyword evidence="1 3" id="KW-0378">Hydrolase</keyword>
<evidence type="ECO:0000256" key="1">
    <source>
        <dbReference type="ARBA" id="ARBA00022801"/>
    </source>
</evidence>
<dbReference type="Gene3D" id="3.40.50.1820">
    <property type="entry name" value="alpha/beta hydrolase"/>
    <property type="match status" value="1"/>
</dbReference>
<sequence length="282" mass="29518">MGDGVLTGFDRDGLRFAVRDTGGGARGTVVCLHGFPQDGTAYDAVVPLLAAEGLRVLVPDQRGYSPGARPAGRRPYAVPELVADVVALLDAAGVQRAHVVGHDWGGAVAWALAGAAPQRVASLTALSTPHPEAVRAALPRSSQVLRSWYMGFFQLPRVPERLLLAGDGARLRASLEGTGLAAERAAHYARRMAEPGALTAALGWYRALPVPHPAGGARGFTPVPVSYLWGRRDPFFAPAAVLGTGRHVTGPFTSRGLPVGHWVPEEAPADVAAAVLAHAHRD</sequence>
<dbReference type="InterPro" id="IPR029058">
    <property type="entry name" value="AB_hydrolase_fold"/>
</dbReference>
<keyword evidence="4" id="KW-1185">Reference proteome</keyword>
<dbReference type="GO" id="GO:0016787">
    <property type="term" value="F:hydrolase activity"/>
    <property type="evidence" value="ECO:0007669"/>
    <property type="project" value="UniProtKB-KW"/>
</dbReference>